<gene>
    <name evidence="2" type="ORF">CEUR00632_LOCUS16982</name>
</gene>
<evidence type="ECO:0000313" key="2">
    <source>
        <dbReference type="EMBL" id="CAD8303247.1"/>
    </source>
</evidence>
<evidence type="ECO:0008006" key="3">
    <source>
        <dbReference type="Google" id="ProtNLM"/>
    </source>
</evidence>
<keyword evidence="1" id="KW-0732">Signal</keyword>
<feature type="chain" id="PRO_5031335291" description="SGNH hydrolase-type esterase domain-containing protein" evidence="1">
    <location>
        <begin position="29"/>
        <end position="527"/>
    </location>
</feature>
<dbReference type="Gene3D" id="3.40.50.1110">
    <property type="entry name" value="SGNH hydrolase"/>
    <property type="match status" value="1"/>
</dbReference>
<feature type="signal peptide" evidence="1">
    <location>
        <begin position="1"/>
        <end position="28"/>
    </location>
</feature>
<proteinExistence type="predicted"/>
<reference evidence="2" key="1">
    <citation type="submission" date="2021-01" db="EMBL/GenBank/DDBJ databases">
        <authorList>
            <person name="Corre E."/>
            <person name="Pelletier E."/>
            <person name="Niang G."/>
            <person name="Scheremetjew M."/>
            <person name="Finn R."/>
            <person name="Kale V."/>
            <person name="Holt S."/>
            <person name="Cochrane G."/>
            <person name="Meng A."/>
            <person name="Brown T."/>
            <person name="Cohen L."/>
        </authorList>
    </citation>
    <scope>NUCLEOTIDE SEQUENCE</scope>
    <source>
        <strain evidence="2">CCMP219</strain>
    </source>
</reference>
<accession>A0A7R9Z2U7</accession>
<dbReference type="EMBL" id="HBEC01036559">
    <property type="protein sequence ID" value="CAD8303247.1"/>
    <property type="molecule type" value="Transcribed_RNA"/>
</dbReference>
<name>A0A7R9Z2U7_9CHLO</name>
<dbReference type="PANTHER" id="PTHR34407">
    <property type="entry name" value="EXPRESSED PROTEIN"/>
    <property type="match status" value="1"/>
</dbReference>
<protein>
    <recommendedName>
        <fullName evidence="3">SGNH hydrolase-type esterase domain-containing protein</fullName>
    </recommendedName>
</protein>
<dbReference type="SUPFAM" id="SSF52266">
    <property type="entry name" value="SGNH hydrolase"/>
    <property type="match status" value="1"/>
</dbReference>
<organism evidence="2">
    <name type="scientific">Chlamydomonas euryale</name>
    <dbReference type="NCBI Taxonomy" id="1486919"/>
    <lineage>
        <taxon>Eukaryota</taxon>
        <taxon>Viridiplantae</taxon>
        <taxon>Chlorophyta</taxon>
        <taxon>core chlorophytes</taxon>
        <taxon>Chlorophyceae</taxon>
        <taxon>CS clade</taxon>
        <taxon>Chlamydomonadales</taxon>
        <taxon>Chlamydomonadaceae</taxon>
        <taxon>Chlamydomonas</taxon>
    </lineage>
</organism>
<dbReference type="InterPro" id="IPR036514">
    <property type="entry name" value="SGNH_hydro_sf"/>
</dbReference>
<sequence length="527" mass="58570">MGGRAALAAALGVAVAWSCVQLPQQVSAVRFTLLGDAGMLHGRHGRELAMDVPEYVRGKGKYQWFLPKEDRENGISYFGAHTRLRAAMDKLRRGEKLHISTIGGSITGGQGAVDAPNWPQYVFNFLKDNYGDDNIVAVNGAIAGTLSAYMSVCHNMHVLADADIVFVEYSVNDHHSVTPMFENNQRRAFERLLRKLMTYENSPAVVLVHAYMWSQAIPHAGSFWSNAEREFAELQLYYHMPALSLKTAVYHRLKANEEGFRVDKTRNEDVEGLKNKVFYFDPVHPDGRTGARCIAELVMHLLQKVHDELEVVPMSDAERASAVAELPPPMIPGNFESVSNKCFIGNQFTATVTEHVDWEWINESKSMRPKWGFVTTKVGAVIKMLVDTRVAATHTPRVFSNVAGPGSPDDVLVELAYLKSYEHMGVASITCEGQCRCQPSELDAHGAERNSQVHLHNFYASPAEECVVVVQVLDKTRSGEHKFKLTGIMVSEESGQSPGIQNHMAVEYVSDISQRSTDGHFNIENHA</sequence>
<dbReference type="CDD" id="cd00229">
    <property type="entry name" value="SGNH_hydrolase"/>
    <property type="match status" value="1"/>
</dbReference>
<dbReference type="AlphaFoldDB" id="A0A7R9Z2U7"/>
<evidence type="ECO:0000256" key="1">
    <source>
        <dbReference type="SAM" id="SignalP"/>
    </source>
</evidence>
<dbReference type="PANTHER" id="PTHR34407:SF1">
    <property type="entry name" value="SGNH HYDROLASE-TYPE ESTERASE DOMAIN-CONTAINING PROTEIN"/>
    <property type="match status" value="1"/>
</dbReference>